<evidence type="ECO:0008006" key="3">
    <source>
        <dbReference type="Google" id="ProtNLM"/>
    </source>
</evidence>
<organism evidence="1 2">
    <name type="scientific">Saccharothrix mutabilis subsp. mutabilis</name>
    <dbReference type="NCBI Taxonomy" id="66855"/>
    <lineage>
        <taxon>Bacteria</taxon>
        <taxon>Bacillati</taxon>
        <taxon>Actinomycetota</taxon>
        <taxon>Actinomycetes</taxon>
        <taxon>Pseudonocardiales</taxon>
        <taxon>Pseudonocardiaceae</taxon>
        <taxon>Saccharothrix</taxon>
    </lineage>
</organism>
<gene>
    <name evidence="1" type="ORF">GCM10010492_07140</name>
</gene>
<dbReference type="Proteomes" id="UP001500416">
    <property type="component" value="Unassembled WGS sequence"/>
</dbReference>
<comment type="caution">
    <text evidence="1">The sequence shown here is derived from an EMBL/GenBank/DDBJ whole genome shotgun (WGS) entry which is preliminary data.</text>
</comment>
<reference evidence="1 2" key="1">
    <citation type="journal article" date="2019" name="Int. J. Syst. Evol. Microbiol.">
        <title>The Global Catalogue of Microorganisms (GCM) 10K type strain sequencing project: providing services to taxonomists for standard genome sequencing and annotation.</title>
        <authorList>
            <consortium name="The Broad Institute Genomics Platform"/>
            <consortium name="The Broad Institute Genome Sequencing Center for Infectious Disease"/>
            <person name="Wu L."/>
            <person name="Ma J."/>
        </authorList>
    </citation>
    <scope>NUCLEOTIDE SEQUENCE [LARGE SCALE GENOMIC DNA]</scope>
    <source>
        <strain evidence="1 2">JCM 3380</strain>
    </source>
</reference>
<sequence length="82" mass="8621">MFRSRVVTVAGTRPFDPDEWRGALVVVTAGEVELEGAGGTRRAFGRGAVLVLDGLGLRALHQHGPEPAVLVAVVRTTTVTPC</sequence>
<dbReference type="EMBL" id="BAAABU010000001">
    <property type="protein sequence ID" value="GAA0211871.1"/>
    <property type="molecule type" value="Genomic_DNA"/>
</dbReference>
<name>A0ABN0T423_9PSEU</name>
<accession>A0ABN0T423</accession>
<keyword evidence="2" id="KW-1185">Reference proteome</keyword>
<proteinExistence type="predicted"/>
<dbReference type="RefSeq" id="WP_343932118.1">
    <property type="nucleotide sequence ID" value="NZ_BAAABU010000001.1"/>
</dbReference>
<evidence type="ECO:0000313" key="2">
    <source>
        <dbReference type="Proteomes" id="UP001500416"/>
    </source>
</evidence>
<protein>
    <recommendedName>
        <fullName evidence="3">AraC-type transcription regulator ligand-binding domain-containing protein</fullName>
    </recommendedName>
</protein>
<evidence type="ECO:0000313" key="1">
    <source>
        <dbReference type="EMBL" id="GAA0211871.1"/>
    </source>
</evidence>